<evidence type="ECO:0000256" key="1">
    <source>
        <dbReference type="ARBA" id="ARBA00022679"/>
    </source>
</evidence>
<dbReference type="EMBL" id="JAGKSP010000012">
    <property type="protein sequence ID" value="MBP3965747.1"/>
    <property type="molecule type" value="Genomic_DNA"/>
</dbReference>
<evidence type="ECO:0000259" key="2">
    <source>
        <dbReference type="Pfam" id="PF13649"/>
    </source>
</evidence>
<organism evidence="3 4">
    <name type="scientific">Paenibacillus lignilyticus</name>
    <dbReference type="NCBI Taxonomy" id="1172615"/>
    <lineage>
        <taxon>Bacteria</taxon>
        <taxon>Bacillati</taxon>
        <taxon>Bacillota</taxon>
        <taxon>Bacilli</taxon>
        <taxon>Bacillales</taxon>
        <taxon>Paenibacillaceae</taxon>
        <taxon>Paenibacillus</taxon>
    </lineage>
</organism>
<dbReference type="GO" id="GO:0008168">
    <property type="term" value="F:methyltransferase activity"/>
    <property type="evidence" value="ECO:0007669"/>
    <property type="project" value="UniProtKB-KW"/>
</dbReference>
<comment type="caution">
    <text evidence="3">The sequence shown here is derived from an EMBL/GenBank/DDBJ whole genome shotgun (WGS) entry which is preliminary data.</text>
</comment>
<dbReference type="GO" id="GO:0032259">
    <property type="term" value="P:methylation"/>
    <property type="evidence" value="ECO:0007669"/>
    <property type="project" value="UniProtKB-KW"/>
</dbReference>
<sequence length="258" mass="28905">MEDSVLDFYDDLAEAYHLIFVDWNQAIARQGEVLSKIIHAKLADPDQAGYSLLDCSCGIGTQAIGLANHGFQVSGTDLSSVSIERAREEAAAFGVEIIFGVADFRSLAQEVPGTFDVVLSADNAVPHLLTDDDLYLALSNMYAKVKNDGVLLITIRDYDELAPEKPRATEPRVFDQGKRIVFQVWDWADDATTYQTNQFILQEINGSWITKHNKTRYRALLRDELTAMLMKAGFSEIEWLMPSESGYYQPVVTARKIK</sequence>
<feature type="domain" description="Methyltransferase" evidence="2">
    <location>
        <begin position="53"/>
        <end position="149"/>
    </location>
</feature>
<keyword evidence="4" id="KW-1185">Reference proteome</keyword>
<dbReference type="InterPro" id="IPR029063">
    <property type="entry name" value="SAM-dependent_MTases_sf"/>
</dbReference>
<proteinExistence type="predicted"/>
<protein>
    <submittedName>
        <fullName evidence="3">Class I SAM-dependent methyltransferase</fullName>
    </submittedName>
</protein>
<dbReference type="Proteomes" id="UP000673394">
    <property type="component" value="Unassembled WGS sequence"/>
</dbReference>
<dbReference type="InterPro" id="IPR041698">
    <property type="entry name" value="Methyltransf_25"/>
</dbReference>
<dbReference type="Pfam" id="PF13649">
    <property type="entry name" value="Methyltransf_25"/>
    <property type="match status" value="1"/>
</dbReference>
<dbReference type="PANTHER" id="PTHR43861">
    <property type="entry name" value="TRANS-ACONITATE 2-METHYLTRANSFERASE-RELATED"/>
    <property type="match status" value="1"/>
</dbReference>
<dbReference type="SUPFAM" id="SSF53335">
    <property type="entry name" value="S-adenosyl-L-methionine-dependent methyltransferases"/>
    <property type="match status" value="1"/>
</dbReference>
<dbReference type="CDD" id="cd02440">
    <property type="entry name" value="AdoMet_MTases"/>
    <property type="match status" value="1"/>
</dbReference>
<dbReference type="RefSeq" id="WP_210662382.1">
    <property type="nucleotide sequence ID" value="NZ_JAGKSP010000012.1"/>
</dbReference>
<evidence type="ECO:0000313" key="3">
    <source>
        <dbReference type="EMBL" id="MBP3965747.1"/>
    </source>
</evidence>
<dbReference type="Gene3D" id="3.40.50.150">
    <property type="entry name" value="Vaccinia Virus protein VP39"/>
    <property type="match status" value="1"/>
</dbReference>
<reference evidence="3 4" key="1">
    <citation type="submission" date="2021-04" db="EMBL/GenBank/DDBJ databases">
        <title>Paenibacillus sp. DLE-14 whole genome sequence.</title>
        <authorList>
            <person name="Ham Y.J."/>
        </authorList>
    </citation>
    <scope>NUCLEOTIDE SEQUENCE [LARGE SCALE GENOMIC DNA]</scope>
    <source>
        <strain evidence="3 4">DLE-14</strain>
    </source>
</reference>
<name>A0ABS5CIN5_9BACL</name>
<keyword evidence="1" id="KW-0808">Transferase</keyword>
<gene>
    <name evidence="3" type="ORF">I8J30_23805</name>
</gene>
<keyword evidence="3" id="KW-0489">Methyltransferase</keyword>
<accession>A0ABS5CIN5</accession>
<dbReference type="Gene3D" id="2.20.25.110">
    <property type="entry name" value="S-adenosyl-L-methionine-dependent methyltransferases"/>
    <property type="match status" value="1"/>
</dbReference>
<evidence type="ECO:0000313" key="4">
    <source>
        <dbReference type="Proteomes" id="UP000673394"/>
    </source>
</evidence>